<evidence type="ECO:0000313" key="3">
    <source>
        <dbReference type="EMBL" id="TCD62153.1"/>
    </source>
</evidence>
<evidence type="ECO:0000256" key="1">
    <source>
        <dbReference type="SAM" id="MobiDB-lite"/>
    </source>
</evidence>
<evidence type="ECO:0000313" key="4">
    <source>
        <dbReference type="Proteomes" id="UP000292702"/>
    </source>
</evidence>
<feature type="compositionally biased region" description="Basic and acidic residues" evidence="1">
    <location>
        <begin position="371"/>
        <end position="401"/>
    </location>
</feature>
<sequence>MLSEIAFADPEVGILAIENLAISMRMSPPPLNREDMLAALTSILDHHGLDRVVVAGHSYGTVLAAHILKDPVLSARVTAWQLVDPIPFLLHLPPVAYNFIYRQPRKANEWQLWYFASRDADTARFLARHFFWSQNVLWRDDLDGKKVGIAVSGRDQIVDVPEVWRYLTGGAEITSRMTEQNSGAFKFDCLIRVRTDAADCRLRRPKADQALPLLQRIASLVKPIMRKHDWVLPVLSEFFPESPNLVDVNGGQKILLRLRPAVAPDTFYDEEDIVHTMLHELTHNVHGPHDEKFYKFLSGLEEEYEALKRSGYSGEGFFSKGTRLGQGVSHDLPPHVARSKALEAAEKRRKIGSMMSGSRRLGGAVTMGNRSPRELAAEAAERRAKDEKACASGETADREAAKAAQESIEDTIIDLTGDSDEDVEAQDKHTPLASATPPPKVASSRCKPGILLVN</sequence>
<feature type="compositionally biased region" description="Acidic residues" evidence="1">
    <location>
        <begin position="407"/>
        <end position="424"/>
    </location>
</feature>
<accession>A0A4R0R706</accession>
<feature type="region of interest" description="Disordered" evidence="1">
    <location>
        <begin position="342"/>
        <end position="454"/>
    </location>
</feature>
<dbReference type="OrthoDB" id="261960at2759"/>
<gene>
    <name evidence="3" type="ORF">EIP91_007281</name>
</gene>
<dbReference type="GO" id="GO:0008237">
    <property type="term" value="F:metallopeptidase activity"/>
    <property type="evidence" value="ECO:0007669"/>
    <property type="project" value="TreeGrafter"/>
</dbReference>
<dbReference type="PANTHER" id="PTHR46622:SF1">
    <property type="entry name" value="DNA-DEPENDENT METALLOPROTEASE WSS1"/>
    <property type="match status" value="1"/>
</dbReference>
<keyword evidence="4" id="KW-1185">Reference proteome</keyword>
<feature type="compositionally biased region" description="Low complexity" evidence="1">
    <location>
        <begin position="352"/>
        <end position="363"/>
    </location>
</feature>
<reference evidence="3 4" key="1">
    <citation type="submission" date="2018-11" db="EMBL/GenBank/DDBJ databases">
        <title>Genome assembly of Steccherinum ochraceum LE-BIN_3174, the white-rot fungus of the Steccherinaceae family (The Residual Polyporoid clade, Polyporales, Basidiomycota).</title>
        <authorList>
            <person name="Fedorova T.V."/>
            <person name="Glazunova O.A."/>
            <person name="Landesman E.O."/>
            <person name="Moiseenko K.V."/>
            <person name="Psurtseva N.V."/>
            <person name="Savinova O.S."/>
            <person name="Shakhova N.V."/>
            <person name="Tyazhelova T.V."/>
            <person name="Vasina D.V."/>
        </authorList>
    </citation>
    <scope>NUCLEOTIDE SEQUENCE [LARGE SCALE GENOMIC DNA]</scope>
    <source>
        <strain evidence="3 4">LE-BIN_3174</strain>
    </source>
</reference>
<name>A0A4R0R706_9APHY</name>
<dbReference type="PANTHER" id="PTHR46622">
    <property type="entry name" value="DNA-DEPENDENT METALLOPROTEASE WSS1"/>
    <property type="match status" value="1"/>
</dbReference>
<dbReference type="Pfam" id="PF08325">
    <property type="entry name" value="WLM"/>
    <property type="match status" value="1"/>
</dbReference>
<dbReference type="GO" id="GO:0006281">
    <property type="term" value="P:DNA repair"/>
    <property type="evidence" value="ECO:0007669"/>
    <property type="project" value="TreeGrafter"/>
</dbReference>
<dbReference type="STRING" id="92696.A0A4R0R706"/>
<proteinExistence type="predicted"/>
<evidence type="ECO:0000259" key="2">
    <source>
        <dbReference type="PROSITE" id="PS51397"/>
    </source>
</evidence>
<feature type="domain" description="WLM" evidence="2">
    <location>
        <begin position="181"/>
        <end position="385"/>
    </location>
</feature>
<dbReference type="Proteomes" id="UP000292702">
    <property type="component" value="Unassembled WGS sequence"/>
</dbReference>
<organism evidence="3 4">
    <name type="scientific">Steccherinum ochraceum</name>
    <dbReference type="NCBI Taxonomy" id="92696"/>
    <lineage>
        <taxon>Eukaryota</taxon>
        <taxon>Fungi</taxon>
        <taxon>Dikarya</taxon>
        <taxon>Basidiomycota</taxon>
        <taxon>Agaricomycotina</taxon>
        <taxon>Agaricomycetes</taxon>
        <taxon>Polyporales</taxon>
        <taxon>Steccherinaceae</taxon>
        <taxon>Steccherinum</taxon>
    </lineage>
</organism>
<dbReference type="InterPro" id="IPR013536">
    <property type="entry name" value="WLM_dom"/>
</dbReference>
<dbReference type="Gene3D" id="3.40.50.1820">
    <property type="entry name" value="alpha/beta hydrolase"/>
    <property type="match status" value="1"/>
</dbReference>
<dbReference type="EMBL" id="RWJN01000397">
    <property type="protein sequence ID" value="TCD62153.1"/>
    <property type="molecule type" value="Genomic_DNA"/>
</dbReference>
<dbReference type="PROSITE" id="PS51397">
    <property type="entry name" value="WLM"/>
    <property type="match status" value="1"/>
</dbReference>
<dbReference type="InterPro" id="IPR029058">
    <property type="entry name" value="AB_hydrolase_fold"/>
</dbReference>
<dbReference type="AlphaFoldDB" id="A0A4R0R706"/>
<comment type="caution">
    <text evidence="3">The sequence shown here is derived from an EMBL/GenBank/DDBJ whole genome shotgun (WGS) entry which is preliminary data.</text>
</comment>
<dbReference type="InterPro" id="IPR053000">
    <property type="entry name" value="WSS1-like_metalloprotease"/>
</dbReference>
<dbReference type="GO" id="GO:0005634">
    <property type="term" value="C:nucleus"/>
    <property type="evidence" value="ECO:0007669"/>
    <property type="project" value="TreeGrafter"/>
</dbReference>
<protein>
    <recommendedName>
        <fullName evidence="2">WLM domain-containing protein</fullName>
    </recommendedName>
</protein>
<dbReference type="SUPFAM" id="SSF53474">
    <property type="entry name" value="alpha/beta-Hydrolases"/>
    <property type="match status" value="1"/>
</dbReference>